<evidence type="ECO:0000313" key="1">
    <source>
        <dbReference type="EMBL" id="XPM64283.1"/>
    </source>
</evidence>
<organism evidence="1 2">
    <name type="scientific">Desertifilum tharense IPPAS B-1220</name>
    <dbReference type="NCBI Taxonomy" id="1781255"/>
    <lineage>
        <taxon>Bacteria</taxon>
        <taxon>Bacillati</taxon>
        <taxon>Cyanobacteriota</taxon>
        <taxon>Cyanophyceae</taxon>
        <taxon>Desertifilales</taxon>
        <taxon>Desertifilaceae</taxon>
        <taxon>Desertifilum</taxon>
    </lineage>
</organism>
<reference evidence="1 2" key="1">
    <citation type="journal article" date="2016" name="Genome Announc.">
        <title>Draft Genome Sequence of the Thermotolerant Cyanobacterium Desertifilum sp. IPPAS B-1220.</title>
        <authorList>
            <person name="Mironov K.S."/>
            <person name="Sinetova M.A."/>
            <person name="Bolatkhan K."/>
            <person name="Zayadan B.K."/>
            <person name="Ustinova V.V."/>
            <person name="Kupriyanova E.V."/>
            <person name="Skrypnik A.N."/>
            <person name="Gogoleva N.E."/>
            <person name="Gogolev Y.V."/>
            <person name="Los D.A."/>
        </authorList>
    </citation>
    <scope>NUCLEOTIDE SEQUENCE [LARGE SCALE GENOMIC DNA]</scope>
    <source>
        <strain evidence="1 2">IPPAS B-1220</strain>
    </source>
</reference>
<accession>A0ACD5GTP3</accession>
<gene>
    <name evidence="1" type="ORF">BH720_035935</name>
</gene>
<protein>
    <submittedName>
        <fullName evidence="1">Uncharacterized protein</fullName>
    </submittedName>
</protein>
<dbReference type="EMBL" id="CP182909">
    <property type="protein sequence ID" value="XPM64283.1"/>
    <property type="molecule type" value="Genomic_DNA"/>
</dbReference>
<dbReference type="Proteomes" id="UP000095472">
    <property type="component" value="Chromosome"/>
</dbReference>
<proteinExistence type="predicted"/>
<keyword evidence="2" id="KW-1185">Reference proteome</keyword>
<evidence type="ECO:0000313" key="2">
    <source>
        <dbReference type="Proteomes" id="UP000095472"/>
    </source>
</evidence>
<sequence>MSFHEQNLEAFIELLSDKRSRRLFTENNLAELAKMVSALPDDVEKLSIAIATWYETRPTIVDAQLDLLNELLSPSVAAPQKTNPLAIERVSSPSQPAVQPVKQPINKQALQQAIDPQWRDRPESDLKLEMIRLA</sequence>
<name>A0ACD5GTP3_9CYAN</name>